<dbReference type="EMBL" id="JAGQDG010000005">
    <property type="protein sequence ID" value="MBQ0936618.1"/>
    <property type="molecule type" value="Genomic_DNA"/>
</dbReference>
<name>A0ABS5DZM8_9BURK</name>
<feature type="transmembrane region" description="Helical" evidence="2">
    <location>
        <begin position="7"/>
        <end position="27"/>
    </location>
</feature>
<keyword evidence="2" id="KW-0472">Membrane</keyword>
<accession>A0ABS5DZM8</accession>
<sequence length="80" mass="8566">MSLLERVVRWMTILNIGAMLAMALWLLTSSIIHTAGPASRQTPPLTLRPVAAAQPHTTEHCHPEAPAAPTLVARHEGGTP</sequence>
<reference evidence="3 4" key="1">
    <citation type="submission" date="2021-04" db="EMBL/GenBank/DDBJ databases">
        <title>The genome sequence of type strain Ideonella paludis KCTC 32238.</title>
        <authorList>
            <person name="Liu Y."/>
        </authorList>
    </citation>
    <scope>NUCLEOTIDE SEQUENCE [LARGE SCALE GENOMIC DNA]</scope>
    <source>
        <strain evidence="3 4">KCTC 32238</strain>
    </source>
</reference>
<evidence type="ECO:0000256" key="1">
    <source>
        <dbReference type="SAM" id="MobiDB-lite"/>
    </source>
</evidence>
<gene>
    <name evidence="3" type="ORF">KAK11_14870</name>
</gene>
<evidence type="ECO:0000313" key="4">
    <source>
        <dbReference type="Proteomes" id="UP000672097"/>
    </source>
</evidence>
<keyword evidence="4" id="KW-1185">Reference proteome</keyword>
<dbReference type="RefSeq" id="WP_210809979.1">
    <property type="nucleotide sequence ID" value="NZ_JAGQDG010000005.1"/>
</dbReference>
<evidence type="ECO:0000256" key="2">
    <source>
        <dbReference type="SAM" id="Phobius"/>
    </source>
</evidence>
<keyword evidence="2" id="KW-1133">Transmembrane helix</keyword>
<dbReference type="Proteomes" id="UP000672097">
    <property type="component" value="Unassembled WGS sequence"/>
</dbReference>
<comment type="caution">
    <text evidence="3">The sequence shown here is derived from an EMBL/GenBank/DDBJ whole genome shotgun (WGS) entry which is preliminary data.</text>
</comment>
<keyword evidence="2" id="KW-0812">Transmembrane</keyword>
<protein>
    <submittedName>
        <fullName evidence="3">Uncharacterized protein</fullName>
    </submittedName>
</protein>
<organism evidence="3 4">
    <name type="scientific">Ideonella paludis</name>
    <dbReference type="NCBI Taxonomy" id="1233411"/>
    <lineage>
        <taxon>Bacteria</taxon>
        <taxon>Pseudomonadati</taxon>
        <taxon>Pseudomonadota</taxon>
        <taxon>Betaproteobacteria</taxon>
        <taxon>Burkholderiales</taxon>
        <taxon>Sphaerotilaceae</taxon>
        <taxon>Ideonella</taxon>
    </lineage>
</organism>
<evidence type="ECO:0000313" key="3">
    <source>
        <dbReference type="EMBL" id="MBQ0936618.1"/>
    </source>
</evidence>
<proteinExistence type="predicted"/>
<feature type="region of interest" description="Disordered" evidence="1">
    <location>
        <begin position="52"/>
        <end position="80"/>
    </location>
</feature>